<gene>
    <name evidence="3" type="ORF">FRZ40_38415</name>
    <name evidence="2" type="ORF">V4C56_34140</name>
</gene>
<evidence type="ECO:0000313" key="5">
    <source>
        <dbReference type="Proteomes" id="UP001481677"/>
    </source>
</evidence>
<proteinExistence type="predicted"/>
<reference evidence="3" key="2">
    <citation type="submission" date="2019-08" db="EMBL/GenBank/DDBJ databases">
        <authorList>
            <person name="Im W.-T."/>
        </authorList>
    </citation>
    <scope>NUCLEOTIDE SEQUENCE</scope>
    <source>
        <strain evidence="3">NF 2-5-3</strain>
    </source>
</reference>
<dbReference type="Proteomes" id="UP001481677">
    <property type="component" value="Unassembled WGS sequence"/>
</dbReference>
<keyword evidence="5" id="KW-1185">Reference proteome</keyword>
<reference evidence="2 5" key="3">
    <citation type="submission" date="2024-01" db="EMBL/GenBank/DDBJ databases">
        <title>The diversity of rhizobia nodulating Mimosa spp. in eleven states of Brazil covering several biomes is determined by host plant, location, and edaphic factors.</title>
        <authorList>
            <person name="Rouws L."/>
            <person name="Barauna A."/>
            <person name="Beukes C."/>
            <person name="De Faria S.M."/>
            <person name="Gross E."/>
            <person name="Dos Reis Junior F.B."/>
            <person name="Simon M."/>
            <person name="Maluk M."/>
            <person name="Odee D.W."/>
            <person name="Kenicer G."/>
            <person name="Young J.P.W."/>
            <person name="Reis V.M."/>
            <person name="Zilli J."/>
            <person name="James E.K."/>
        </authorList>
    </citation>
    <scope>NUCLEOTIDE SEQUENCE [LARGE SCALE GENOMIC DNA]</scope>
    <source>
        <strain evidence="2 5">JPY530</strain>
    </source>
</reference>
<dbReference type="AlphaFoldDB" id="A0A5C6V561"/>
<accession>A0A5C6V561</accession>
<protein>
    <submittedName>
        <fullName evidence="3">Uncharacterized protein</fullName>
    </submittedName>
</protein>
<evidence type="ECO:0000313" key="4">
    <source>
        <dbReference type="Proteomes" id="UP000321776"/>
    </source>
</evidence>
<keyword evidence="1" id="KW-1133">Transmembrane helix</keyword>
<feature type="transmembrane region" description="Helical" evidence="1">
    <location>
        <begin position="23"/>
        <end position="43"/>
    </location>
</feature>
<dbReference type="Proteomes" id="UP000321776">
    <property type="component" value="Unassembled WGS sequence"/>
</dbReference>
<sequence length="96" mass="10774">MPGIVFLAALFGTRRRVGAMREVGLALLASVVSNILLSIEFAILHVLNDRLHSTYVVWCWIVFTVAGAALVVYARARLIVRWRVDRRAHSTKVFPV</sequence>
<evidence type="ECO:0000313" key="3">
    <source>
        <dbReference type="EMBL" id="TXC80179.1"/>
    </source>
</evidence>
<feature type="transmembrane region" description="Helical" evidence="1">
    <location>
        <begin position="55"/>
        <end position="76"/>
    </location>
</feature>
<name>A0A5C6V561_9BURK</name>
<dbReference type="EMBL" id="JAZHGA010000036">
    <property type="protein sequence ID" value="MEM5344656.1"/>
    <property type="molecule type" value="Genomic_DNA"/>
</dbReference>
<dbReference type="EMBL" id="VOQS01000005">
    <property type="protein sequence ID" value="TXC80179.1"/>
    <property type="molecule type" value="Genomic_DNA"/>
</dbReference>
<reference evidence="3 4" key="1">
    <citation type="journal article" date="2018" name="Int. J. Syst. Evol. Microbiol.">
        <title>Paraburkholderia azotifigens sp. nov., a nitrogen-fixing bacterium isolated from paddy soil.</title>
        <authorList>
            <person name="Choi G.M."/>
            <person name="Im W.T."/>
        </authorList>
    </citation>
    <scope>NUCLEOTIDE SEQUENCE [LARGE SCALE GENOMIC DNA]</scope>
    <source>
        <strain evidence="3 4">NF 2-5-3</strain>
    </source>
</reference>
<keyword evidence="1" id="KW-0472">Membrane</keyword>
<evidence type="ECO:0000313" key="2">
    <source>
        <dbReference type="EMBL" id="MEM5344656.1"/>
    </source>
</evidence>
<evidence type="ECO:0000256" key="1">
    <source>
        <dbReference type="SAM" id="Phobius"/>
    </source>
</evidence>
<keyword evidence="1" id="KW-0812">Transmembrane</keyword>
<dbReference type="RefSeq" id="WP_147237690.1">
    <property type="nucleotide sequence ID" value="NZ_JAZHFZ010000037.1"/>
</dbReference>
<comment type="caution">
    <text evidence="3">The sequence shown here is derived from an EMBL/GenBank/DDBJ whole genome shotgun (WGS) entry which is preliminary data.</text>
</comment>
<organism evidence="3 4">
    <name type="scientific">Paraburkholderia azotifigens</name>
    <dbReference type="NCBI Taxonomy" id="2057004"/>
    <lineage>
        <taxon>Bacteria</taxon>
        <taxon>Pseudomonadati</taxon>
        <taxon>Pseudomonadota</taxon>
        <taxon>Betaproteobacteria</taxon>
        <taxon>Burkholderiales</taxon>
        <taxon>Burkholderiaceae</taxon>
        <taxon>Paraburkholderia</taxon>
    </lineage>
</organism>